<sequence length="418" mass="46780">MSLSAEILSSLRDTIDRACLDPQKDIPGATVVVISKDGKELFAHSAGKRGLVSKDPMTLDTVFWIASCTKMLTAFACMQLVEKGALQLDDGDSLENIVPELKEVQVLREDGTCETKNKKITLRMLLTHTSGFGYSFMNERLRDWSFPAGVNEFSGRIEHIISQPLVFQPGEGWEYGTGIDWAGIAVERISGFALNAYFQKHMFEPLGIKDMTMFPSKDMKDRLAYMHDRAPAGIIRPRDHLLQLPLVIDPNNVAETRRVFNSGGAGLFARPQEYCKVLAVLLNDGTCPRTGVQLLRKETVDEMFRNQIPQFPNYSRQGIPASKPDLTNALSELYPVPENPPQGWGLTFMKTNGSSTGRSTDAAHWAGLPNLWWWCDRENGVAGMVCTQILPFADSRVISLWVELETQVYKSLSEWKNE</sequence>
<proteinExistence type="predicted"/>
<dbReference type="Gene3D" id="3.40.710.10">
    <property type="entry name" value="DD-peptidase/beta-lactamase superfamily"/>
    <property type="match status" value="1"/>
</dbReference>
<dbReference type="HOGENOM" id="CLU_020027_11_1_1"/>
<dbReference type="STRING" id="452589.G9NRV8"/>
<dbReference type="InterPro" id="IPR001466">
    <property type="entry name" value="Beta-lactam-related"/>
</dbReference>
<evidence type="ECO:0000259" key="1">
    <source>
        <dbReference type="Pfam" id="PF00144"/>
    </source>
</evidence>
<dbReference type="InterPro" id="IPR012338">
    <property type="entry name" value="Beta-lactam/transpept-like"/>
</dbReference>
<feature type="domain" description="Beta-lactamase-related" evidence="1">
    <location>
        <begin position="21"/>
        <end position="396"/>
    </location>
</feature>
<dbReference type="Proteomes" id="UP000005426">
    <property type="component" value="Unassembled WGS sequence"/>
</dbReference>
<dbReference type="EMBL" id="ABDG02000022">
    <property type="protein sequence ID" value="EHK46739.1"/>
    <property type="molecule type" value="Genomic_DNA"/>
</dbReference>
<evidence type="ECO:0000313" key="3">
    <source>
        <dbReference type="Proteomes" id="UP000005426"/>
    </source>
</evidence>
<protein>
    <recommendedName>
        <fullName evidence="1">Beta-lactamase-related domain-containing protein</fullName>
    </recommendedName>
</protein>
<dbReference type="OMA" id="DKACEDQ"/>
<dbReference type="SUPFAM" id="SSF56601">
    <property type="entry name" value="beta-lactamase/transpeptidase-like"/>
    <property type="match status" value="1"/>
</dbReference>
<accession>G9NRV8</accession>
<dbReference type="OrthoDB" id="428260at2759"/>
<dbReference type="PANTHER" id="PTHR43283">
    <property type="entry name" value="BETA-LACTAMASE-RELATED"/>
    <property type="match status" value="1"/>
</dbReference>
<dbReference type="KEGG" id="tatv:25778864"/>
<evidence type="ECO:0000313" key="2">
    <source>
        <dbReference type="EMBL" id="EHK46739.1"/>
    </source>
</evidence>
<dbReference type="AlphaFoldDB" id="G9NRV8"/>
<name>G9NRV8_HYPAI</name>
<dbReference type="GeneID" id="25778864"/>
<reference evidence="2 3" key="1">
    <citation type="journal article" date="2011" name="Genome Biol.">
        <title>Comparative genome sequence analysis underscores mycoparasitism as the ancestral life style of Trichoderma.</title>
        <authorList>
            <person name="Kubicek C.P."/>
            <person name="Herrera-Estrella A."/>
            <person name="Seidl-Seiboth V."/>
            <person name="Martinez D.A."/>
            <person name="Druzhinina I.S."/>
            <person name="Thon M."/>
            <person name="Zeilinger S."/>
            <person name="Casas-Flores S."/>
            <person name="Horwitz B.A."/>
            <person name="Mukherjee P.K."/>
            <person name="Mukherjee M."/>
            <person name="Kredics L."/>
            <person name="Alcaraz L.D."/>
            <person name="Aerts A."/>
            <person name="Antal Z."/>
            <person name="Atanasova L."/>
            <person name="Cervantes-Badillo M.G."/>
            <person name="Challacombe J."/>
            <person name="Chertkov O."/>
            <person name="McCluskey K."/>
            <person name="Coulpier F."/>
            <person name="Deshpande N."/>
            <person name="von Doehren H."/>
            <person name="Ebbole D.J."/>
            <person name="Esquivel-Naranjo E.U."/>
            <person name="Fekete E."/>
            <person name="Flipphi M."/>
            <person name="Glaser F."/>
            <person name="Gomez-Rodriguez E.Y."/>
            <person name="Gruber S."/>
            <person name="Han C."/>
            <person name="Henrissat B."/>
            <person name="Hermosa R."/>
            <person name="Hernandez-Onate M."/>
            <person name="Karaffa L."/>
            <person name="Kosti I."/>
            <person name="Le Crom S."/>
            <person name="Lindquist E."/>
            <person name="Lucas S."/>
            <person name="Luebeck M."/>
            <person name="Luebeck P.S."/>
            <person name="Margeot A."/>
            <person name="Metz B."/>
            <person name="Misra M."/>
            <person name="Nevalainen H."/>
            <person name="Omann M."/>
            <person name="Packer N."/>
            <person name="Perrone G."/>
            <person name="Uresti-Rivera E.E."/>
            <person name="Salamov A."/>
            <person name="Schmoll M."/>
            <person name="Seiboth B."/>
            <person name="Shapiro H."/>
            <person name="Sukno S."/>
            <person name="Tamayo-Ramos J.A."/>
            <person name="Tisch D."/>
            <person name="Wiest A."/>
            <person name="Wilkinson H.H."/>
            <person name="Zhang M."/>
            <person name="Coutinho P.M."/>
            <person name="Kenerley C.M."/>
            <person name="Monte E."/>
            <person name="Baker S.E."/>
            <person name="Grigoriev I.V."/>
        </authorList>
    </citation>
    <scope>NUCLEOTIDE SEQUENCE [LARGE SCALE GENOMIC DNA]</scope>
    <source>
        <strain evidence="3">ATCC 20476 / IMI 206040</strain>
    </source>
</reference>
<dbReference type="InterPro" id="IPR050789">
    <property type="entry name" value="Diverse_Enzym_Activities"/>
</dbReference>
<dbReference type="eggNOG" id="ENOG502QQGR">
    <property type="taxonomic scope" value="Eukaryota"/>
</dbReference>
<organism evidence="2 3">
    <name type="scientific">Hypocrea atroviridis (strain ATCC 20476 / IMI 206040)</name>
    <name type="common">Trichoderma atroviride</name>
    <dbReference type="NCBI Taxonomy" id="452589"/>
    <lineage>
        <taxon>Eukaryota</taxon>
        <taxon>Fungi</taxon>
        <taxon>Dikarya</taxon>
        <taxon>Ascomycota</taxon>
        <taxon>Pezizomycotina</taxon>
        <taxon>Sordariomycetes</taxon>
        <taxon>Hypocreomycetidae</taxon>
        <taxon>Hypocreales</taxon>
        <taxon>Hypocreaceae</taxon>
        <taxon>Trichoderma</taxon>
    </lineage>
</organism>
<gene>
    <name evidence="2" type="ORF">TRIATDRAFT_256580</name>
</gene>
<dbReference type="Pfam" id="PF00144">
    <property type="entry name" value="Beta-lactamase"/>
    <property type="match status" value="1"/>
</dbReference>
<keyword evidence="3" id="KW-1185">Reference proteome</keyword>
<dbReference type="PANTHER" id="PTHR43283:SF3">
    <property type="entry name" value="BETA-LACTAMASE FAMILY PROTEIN (AFU_ORTHOLOGUE AFUA_5G07500)"/>
    <property type="match status" value="1"/>
</dbReference>
<comment type="caution">
    <text evidence="2">The sequence shown here is derived from an EMBL/GenBank/DDBJ whole genome shotgun (WGS) entry which is preliminary data.</text>
</comment>